<evidence type="ECO:0000256" key="9">
    <source>
        <dbReference type="SAM" id="Phobius"/>
    </source>
</evidence>
<reference evidence="12 13" key="1">
    <citation type="journal article" date="2015" name="Genome Announc.">
        <title>Genome Sequence of Mushroom Soft-Rot Pathogen Janthinobacterium agaricidamnosum.</title>
        <authorList>
            <person name="Graupner K."/>
            <person name="Lackner G."/>
            <person name="Hertweck C."/>
        </authorList>
    </citation>
    <scope>NUCLEOTIDE SEQUENCE [LARGE SCALE GENOMIC DNA]</scope>
    <source>
        <strain evidence="13">NBRC 102515 / DSM 9628</strain>
    </source>
</reference>
<dbReference type="RefSeq" id="WP_038491815.1">
    <property type="nucleotide sequence ID" value="NZ_BCTH01000078.1"/>
</dbReference>
<evidence type="ECO:0000256" key="5">
    <source>
        <dbReference type="ARBA" id="ARBA00022840"/>
    </source>
</evidence>
<evidence type="ECO:0000256" key="1">
    <source>
        <dbReference type="ARBA" id="ARBA00004651"/>
    </source>
</evidence>
<evidence type="ECO:0000259" key="10">
    <source>
        <dbReference type="PROSITE" id="PS50893"/>
    </source>
</evidence>
<keyword evidence="3 9" id="KW-0812">Transmembrane</keyword>
<dbReference type="STRING" id="1349767.GJA_2241"/>
<keyword evidence="13" id="KW-1185">Reference proteome</keyword>
<comment type="subcellular location">
    <subcellularLocation>
        <location evidence="1">Cell membrane</location>
        <topology evidence="1">Multi-pass membrane protein</topology>
    </subcellularLocation>
</comment>
<dbReference type="AlphaFoldDB" id="W0V4S6"/>
<feature type="region of interest" description="Disordered" evidence="8">
    <location>
        <begin position="1"/>
        <end position="39"/>
    </location>
</feature>
<evidence type="ECO:0000256" key="4">
    <source>
        <dbReference type="ARBA" id="ARBA00022741"/>
    </source>
</evidence>
<dbReference type="NCBIfam" id="TIGR02204">
    <property type="entry name" value="MsbA_rel"/>
    <property type="match status" value="1"/>
</dbReference>
<dbReference type="InterPro" id="IPR003439">
    <property type="entry name" value="ABC_transporter-like_ATP-bd"/>
</dbReference>
<protein>
    <submittedName>
        <fullName evidence="12">ABC transporter transmembrane region family protein</fullName>
    </submittedName>
</protein>
<dbReference type="Gene3D" id="1.20.1560.10">
    <property type="entry name" value="ABC transporter type 1, transmembrane domain"/>
    <property type="match status" value="1"/>
</dbReference>
<dbReference type="eggNOG" id="COG1132">
    <property type="taxonomic scope" value="Bacteria"/>
</dbReference>
<evidence type="ECO:0000256" key="2">
    <source>
        <dbReference type="ARBA" id="ARBA00022475"/>
    </source>
</evidence>
<dbReference type="InterPro" id="IPR036640">
    <property type="entry name" value="ABC1_TM_sf"/>
</dbReference>
<dbReference type="KEGG" id="jag:GJA_2241"/>
<proteinExistence type="predicted"/>
<dbReference type="PATRIC" id="fig|1349767.4.peg.3991"/>
<feature type="transmembrane region" description="Helical" evidence="9">
    <location>
        <begin position="202"/>
        <end position="221"/>
    </location>
</feature>
<dbReference type="Pfam" id="PF00664">
    <property type="entry name" value="ABC_membrane"/>
    <property type="match status" value="1"/>
</dbReference>
<accession>W0V4S6</accession>
<dbReference type="PANTHER" id="PTHR43394:SF1">
    <property type="entry name" value="ATP-BINDING CASSETTE SUB-FAMILY B MEMBER 10, MITOCHONDRIAL"/>
    <property type="match status" value="1"/>
</dbReference>
<keyword evidence="2" id="KW-1003">Cell membrane</keyword>
<dbReference type="SUPFAM" id="SSF52540">
    <property type="entry name" value="P-loop containing nucleoside triphosphate hydrolases"/>
    <property type="match status" value="1"/>
</dbReference>
<dbReference type="CDD" id="cd18575">
    <property type="entry name" value="ABC_6TM_bac_exporter_ABCB8_10_like"/>
    <property type="match status" value="1"/>
</dbReference>
<feature type="transmembrane region" description="Helical" evidence="9">
    <location>
        <begin position="285"/>
        <end position="310"/>
    </location>
</feature>
<dbReference type="PROSITE" id="PS00211">
    <property type="entry name" value="ABC_TRANSPORTER_1"/>
    <property type="match status" value="1"/>
</dbReference>
<dbReference type="Gene3D" id="3.40.50.300">
    <property type="entry name" value="P-loop containing nucleotide triphosphate hydrolases"/>
    <property type="match status" value="1"/>
</dbReference>
<dbReference type="GO" id="GO:0005886">
    <property type="term" value="C:plasma membrane"/>
    <property type="evidence" value="ECO:0007669"/>
    <property type="project" value="UniProtKB-SubCell"/>
</dbReference>
<evidence type="ECO:0000256" key="8">
    <source>
        <dbReference type="SAM" id="MobiDB-lite"/>
    </source>
</evidence>
<dbReference type="GO" id="GO:0005524">
    <property type="term" value="F:ATP binding"/>
    <property type="evidence" value="ECO:0007669"/>
    <property type="project" value="UniProtKB-KW"/>
</dbReference>
<dbReference type="FunFam" id="3.40.50.300:FF:000218">
    <property type="entry name" value="Multidrug ABC transporter ATP-binding protein"/>
    <property type="match status" value="1"/>
</dbReference>
<keyword evidence="7 9" id="KW-0472">Membrane</keyword>
<dbReference type="InterPro" id="IPR011527">
    <property type="entry name" value="ABC1_TM_dom"/>
</dbReference>
<evidence type="ECO:0000313" key="13">
    <source>
        <dbReference type="Proteomes" id="UP000027604"/>
    </source>
</evidence>
<feature type="transmembrane region" description="Helical" evidence="9">
    <location>
        <begin position="58"/>
        <end position="79"/>
    </location>
</feature>
<feature type="transmembrane region" description="Helical" evidence="9">
    <location>
        <begin position="99"/>
        <end position="122"/>
    </location>
</feature>
<evidence type="ECO:0000259" key="11">
    <source>
        <dbReference type="PROSITE" id="PS50929"/>
    </source>
</evidence>
<dbReference type="HOGENOM" id="CLU_000604_84_3_4"/>
<dbReference type="PROSITE" id="PS50929">
    <property type="entry name" value="ABC_TM1F"/>
    <property type="match status" value="1"/>
</dbReference>
<dbReference type="InterPro" id="IPR017871">
    <property type="entry name" value="ABC_transporter-like_CS"/>
</dbReference>
<dbReference type="InterPro" id="IPR027417">
    <property type="entry name" value="P-loop_NTPase"/>
</dbReference>
<organism evidence="12 13">
    <name type="scientific">Janthinobacterium agaricidamnosum NBRC 102515 = DSM 9628</name>
    <dbReference type="NCBI Taxonomy" id="1349767"/>
    <lineage>
        <taxon>Bacteria</taxon>
        <taxon>Pseudomonadati</taxon>
        <taxon>Pseudomonadota</taxon>
        <taxon>Betaproteobacteria</taxon>
        <taxon>Burkholderiales</taxon>
        <taxon>Oxalobacteraceae</taxon>
        <taxon>Janthinobacterium</taxon>
    </lineage>
</organism>
<sequence length="627" mass="66588">MTNSTSTTNNNNAGDTLAKPYAAPAGKHGTSASSEPKKGSLSAFRGLLPFLLPYRRQFILAGIALVVAAASTLAIPAAFKQMIDLGFGGAAGSKSIKHVDLVFLALFGVASVLALATAARFYTVSWLGERVTADIRNAVYRHVVTQSPEFFETTQTGEVLSRITTDTTLIQAVVGTSISMALRNVLLFLGGLVMLFVTSPKLSSIIIGLLVLVVVPIVMFGRRVRKLSRDSQDRIADASAMAGEILNAMPTVQAFTHEKIESDRFGASVEGAFGTAMRRIRARALLTMIAILLVFGAIVFVLWLGARAVLEGSMTGGDLGQFILYASIVAGAIGALSEVMGEAQRAAGATERLLELMSVKSEIQSPVQPLALPPRTANGAALSLNDISFFYPSRPDTASLSHVSLDIRPGETVAVVGPSGAGKTTLFQLFLRFYDPQRGSIKLDGVDITQLDLHALRGAIGIVPQDTVIFSADAMENIRYGRAGASDEEVIQAAKMAAAHEFIERLPNGYQSFLGERGVRLSGGQRQRIAIARALLKNPPLLLLDEATSALDAESERLVQSALEAAMVGRTTVIIAHRLATVQRADRIIVMEDGRIVETGNHASLVALGGIYANLAALQFHSGLATH</sequence>
<dbReference type="SMART" id="SM00382">
    <property type="entry name" value="AAA"/>
    <property type="match status" value="1"/>
</dbReference>
<name>W0V4S6_9BURK</name>
<dbReference type="GO" id="GO:0090374">
    <property type="term" value="P:oligopeptide export from mitochondrion"/>
    <property type="evidence" value="ECO:0007669"/>
    <property type="project" value="TreeGrafter"/>
</dbReference>
<evidence type="ECO:0000256" key="7">
    <source>
        <dbReference type="ARBA" id="ARBA00023136"/>
    </source>
</evidence>
<dbReference type="GO" id="GO:0016887">
    <property type="term" value="F:ATP hydrolysis activity"/>
    <property type="evidence" value="ECO:0007669"/>
    <property type="project" value="InterPro"/>
</dbReference>
<feature type="domain" description="ABC transmembrane type-1" evidence="11">
    <location>
        <begin position="59"/>
        <end position="345"/>
    </location>
</feature>
<dbReference type="GO" id="GO:0015421">
    <property type="term" value="F:ABC-type oligopeptide transporter activity"/>
    <property type="evidence" value="ECO:0007669"/>
    <property type="project" value="TreeGrafter"/>
</dbReference>
<feature type="compositionally biased region" description="Low complexity" evidence="8">
    <location>
        <begin position="1"/>
        <end position="12"/>
    </location>
</feature>
<dbReference type="InterPro" id="IPR039421">
    <property type="entry name" value="Type_1_exporter"/>
</dbReference>
<dbReference type="PANTHER" id="PTHR43394">
    <property type="entry name" value="ATP-DEPENDENT PERMEASE MDL1, MITOCHONDRIAL"/>
    <property type="match status" value="1"/>
</dbReference>
<evidence type="ECO:0000256" key="6">
    <source>
        <dbReference type="ARBA" id="ARBA00022989"/>
    </source>
</evidence>
<keyword evidence="6 9" id="KW-1133">Transmembrane helix</keyword>
<feature type="transmembrane region" description="Helical" evidence="9">
    <location>
        <begin position="172"/>
        <end position="196"/>
    </location>
</feature>
<evidence type="ECO:0000313" key="12">
    <source>
        <dbReference type="EMBL" id="CDG82876.1"/>
    </source>
</evidence>
<dbReference type="EMBL" id="HG322949">
    <property type="protein sequence ID" value="CDG82876.1"/>
    <property type="molecule type" value="Genomic_DNA"/>
</dbReference>
<keyword evidence="4" id="KW-0547">Nucleotide-binding</keyword>
<feature type="domain" description="ABC transporter" evidence="10">
    <location>
        <begin position="382"/>
        <end position="618"/>
    </location>
</feature>
<dbReference type="SUPFAM" id="SSF90123">
    <property type="entry name" value="ABC transporter transmembrane region"/>
    <property type="match status" value="1"/>
</dbReference>
<gene>
    <name evidence="12" type="ORF">GJA_2241</name>
</gene>
<dbReference type="PROSITE" id="PS50893">
    <property type="entry name" value="ABC_TRANSPORTER_2"/>
    <property type="match status" value="1"/>
</dbReference>
<keyword evidence="5" id="KW-0067">ATP-binding</keyword>
<dbReference type="InterPro" id="IPR003593">
    <property type="entry name" value="AAA+_ATPase"/>
</dbReference>
<dbReference type="Pfam" id="PF00005">
    <property type="entry name" value="ABC_tran"/>
    <property type="match status" value="1"/>
</dbReference>
<dbReference type="InterPro" id="IPR011918">
    <property type="entry name" value="ABC_MsbA_ATP-bd"/>
</dbReference>
<evidence type="ECO:0000256" key="3">
    <source>
        <dbReference type="ARBA" id="ARBA00022692"/>
    </source>
</evidence>
<dbReference type="Proteomes" id="UP000027604">
    <property type="component" value="Chromosome I"/>
</dbReference>